<reference evidence="6" key="1">
    <citation type="journal article" date="2017" name="Nat. Microbiol.">
        <title>Global analysis of biosynthetic gene clusters reveals vast potential of secondary metabolite production in Penicillium species.</title>
        <authorList>
            <person name="Nielsen J.C."/>
            <person name="Grijseels S."/>
            <person name="Prigent S."/>
            <person name="Ji B."/>
            <person name="Dainat J."/>
            <person name="Nielsen K.F."/>
            <person name="Frisvad J.C."/>
            <person name="Workman M."/>
            <person name="Nielsen J."/>
        </authorList>
    </citation>
    <scope>NUCLEOTIDE SEQUENCE [LARGE SCALE GENOMIC DNA]</scope>
    <source>
        <strain evidence="6">IBT 29486</strain>
    </source>
</reference>
<dbReference type="Pfam" id="PF13460">
    <property type="entry name" value="NAD_binding_10"/>
    <property type="match status" value="1"/>
</dbReference>
<dbReference type="GO" id="GO:0004497">
    <property type="term" value="F:monooxygenase activity"/>
    <property type="evidence" value="ECO:0007669"/>
    <property type="project" value="UniProtKB-KW"/>
</dbReference>
<gene>
    <name evidence="5" type="ORF">PENVUL_c067G04312</name>
</gene>
<dbReference type="STRING" id="29845.A0A1V6RBU0"/>
<dbReference type="Gene3D" id="3.40.50.720">
    <property type="entry name" value="NAD(P)-binding Rossmann-like Domain"/>
    <property type="match status" value="1"/>
</dbReference>
<evidence type="ECO:0000313" key="6">
    <source>
        <dbReference type="Proteomes" id="UP000191518"/>
    </source>
</evidence>
<dbReference type="InterPro" id="IPR016040">
    <property type="entry name" value="NAD(P)-bd_dom"/>
</dbReference>
<dbReference type="Proteomes" id="UP000191518">
    <property type="component" value="Unassembled WGS sequence"/>
</dbReference>
<dbReference type="PANTHER" id="PTHR15020">
    <property type="entry name" value="FLAVIN REDUCTASE-RELATED"/>
    <property type="match status" value="1"/>
</dbReference>
<comment type="caution">
    <text evidence="5">The sequence shown here is derived from an EMBL/GenBank/DDBJ whole genome shotgun (WGS) entry which is preliminary data.</text>
</comment>
<accession>A0A1V6RBU0</accession>
<dbReference type="EMBL" id="MDYP01000067">
    <property type="protein sequence ID" value="OQD99000.1"/>
    <property type="molecule type" value="Genomic_DNA"/>
</dbReference>
<protein>
    <recommendedName>
        <fullName evidence="4">NAD(P)-binding domain-containing protein</fullName>
    </recommendedName>
</protein>
<evidence type="ECO:0000313" key="5">
    <source>
        <dbReference type="EMBL" id="OQD99000.1"/>
    </source>
</evidence>
<feature type="domain" description="NAD(P)-binding" evidence="4">
    <location>
        <begin position="8"/>
        <end position="212"/>
    </location>
</feature>
<evidence type="ECO:0000256" key="1">
    <source>
        <dbReference type="ARBA" id="ARBA00023002"/>
    </source>
</evidence>
<evidence type="ECO:0000259" key="4">
    <source>
        <dbReference type="Pfam" id="PF13460"/>
    </source>
</evidence>
<proteinExistence type="inferred from homology"/>
<organism evidence="5 6">
    <name type="scientific">Penicillium vulpinum</name>
    <dbReference type="NCBI Taxonomy" id="29845"/>
    <lineage>
        <taxon>Eukaryota</taxon>
        <taxon>Fungi</taxon>
        <taxon>Dikarya</taxon>
        <taxon>Ascomycota</taxon>
        <taxon>Pezizomycotina</taxon>
        <taxon>Eurotiomycetes</taxon>
        <taxon>Eurotiomycetidae</taxon>
        <taxon>Eurotiales</taxon>
        <taxon>Aspergillaceae</taxon>
        <taxon>Penicillium</taxon>
    </lineage>
</organism>
<dbReference type="SUPFAM" id="SSF51735">
    <property type="entry name" value="NAD(P)-binding Rossmann-fold domains"/>
    <property type="match status" value="1"/>
</dbReference>
<comment type="similarity">
    <text evidence="3">Belongs to the avfA family.</text>
</comment>
<dbReference type="InterPro" id="IPR036291">
    <property type="entry name" value="NAD(P)-bd_dom_sf"/>
</dbReference>
<name>A0A1V6RBU0_9EURO</name>
<dbReference type="PANTHER" id="PTHR15020:SF37">
    <property type="entry name" value="OXIDOREDUCTASE MDPK"/>
    <property type="match status" value="1"/>
</dbReference>
<keyword evidence="2" id="KW-0503">Monooxygenase</keyword>
<evidence type="ECO:0000256" key="3">
    <source>
        <dbReference type="ARBA" id="ARBA00038376"/>
    </source>
</evidence>
<dbReference type="AlphaFoldDB" id="A0A1V6RBU0"/>
<evidence type="ECO:0000256" key="2">
    <source>
        <dbReference type="ARBA" id="ARBA00023033"/>
    </source>
</evidence>
<sequence>MSTYAIIGATGNCGTALLEILSRDPTLTIRGYCRSRAKLLALSPSLVNNKCVEIFEGNIDDVGLLSQCVQGSKAIFHVVSTNTNIPGCNVGLQTAQTLVAALQQLQTATGGAVSLPKIVLLSSATIDDQLSEKIPWLVRAMLLTASKHVYDDLRRTEAFLRDQHDLVTTIFIKPGVLSVDKQRGHCLDLHSEESFVSYLDLAAAMVEAADDPDGRYDMKNVRGWARISLASCRSDLGGVVVVAVSSSGDRCLDPQQELVYVSIFARGRLCQGLYGDGRLAELASQTEVDEGVVHPLVHFNQELFDQ</sequence>
<keyword evidence="6" id="KW-1185">Reference proteome</keyword>
<keyword evidence="1" id="KW-0560">Oxidoreductase</keyword>